<dbReference type="InterPro" id="IPR035965">
    <property type="entry name" value="PAS-like_dom_sf"/>
</dbReference>
<dbReference type="GO" id="GO:0005524">
    <property type="term" value="F:ATP binding"/>
    <property type="evidence" value="ECO:0007669"/>
    <property type="project" value="UniProtKB-KW"/>
</dbReference>
<evidence type="ECO:0000256" key="3">
    <source>
        <dbReference type="ARBA" id="ARBA00022777"/>
    </source>
</evidence>
<gene>
    <name evidence="11" type="ORF">DRW07_08995</name>
</gene>
<dbReference type="Pfam" id="PF08447">
    <property type="entry name" value="PAS_3"/>
    <property type="match status" value="1"/>
</dbReference>
<dbReference type="SMART" id="SM00091">
    <property type="entry name" value="PAS"/>
    <property type="match status" value="1"/>
</dbReference>
<dbReference type="InterPro" id="IPR029787">
    <property type="entry name" value="Nucleotide_cyclase"/>
</dbReference>
<dbReference type="SMART" id="SM00052">
    <property type="entry name" value="EAL"/>
    <property type="match status" value="1"/>
</dbReference>
<evidence type="ECO:0000259" key="8">
    <source>
        <dbReference type="PROSITE" id="PS50113"/>
    </source>
</evidence>
<dbReference type="Gene3D" id="3.30.70.270">
    <property type="match status" value="1"/>
</dbReference>
<dbReference type="InterPro" id="IPR013767">
    <property type="entry name" value="PAS_fold"/>
</dbReference>
<proteinExistence type="predicted"/>
<dbReference type="OrthoDB" id="6341453at2"/>
<dbReference type="SUPFAM" id="SSF55785">
    <property type="entry name" value="PYP-like sensor domain (PAS domain)"/>
    <property type="match status" value="2"/>
</dbReference>
<dbReference type="FunFam" id="3.30.450.20:FF:000060">
    <property type="entry name" value="Sensor protein FixL"/>
    <property type="match status" value="1"/>
</dbReference>
<dbReference type="NCBIfam" id="TIGR00254">
    <property type="entry name" value="GGDEF"/>
    <property type="match status" value="1"/>
</dbReference>
<evidence type="ECO:0000259" key="9">
    <source>
        <dbReference type="PROSITE" id="PS50883"/>
    </source>
</evidence>
<feature type="domain" description="PAC" evidence="8">
    <location>
        <begin position="236"/>
        <end position="288"/>
    </location>
</feature>
<dbReference type="CDD" id="cd00130">
    <property type="entry name" value="PAS"/>
    <property type="match status" value="1"/>
</dbReference>
<keyword evidence="3" id="KW-0418">Kinase</keyword>
<evidence type="ECO:0000256" key="6">
    <source>
        <dbReference type="ARBA" id="ARBA00070616"/>
    </source>
</evidence>
<dbReference type="Pfam" id="PF00989">
    <property type="entry name" value="PAS"/>
    <property type="match status" value="1"/>
</dbReference>
<dbReference type="PROSITE" id="PS50887">
    <property type="entry name" value="GGDEF"/>
    <property type="match status" value="1"/>
</dbReference>
<dbReference type="InterPro" id="IPR000014">
    <property type="entry name" value="PAS"/>
</dbReference>
<dbReference type="RefSeq" id="WP_124027535.1">
    <property type="nucleotide sequence ID" value="NZ_JBHRSN010000015.1"/>
</dbReference>
<dbReference type="Pfam" id="PF00563">
    <property type="entry name" value="EAL"/>
    <property type="match status" value="1"/>
</dbReference>
<feature type="domain" description="PAC" evidence="8">
    <location>
        <begin position="366"/>
        <end position="416"/>
    </location>
</feature>
<dbReference type="SUPFAM" id="SSF55073">
    <property type="entry name" value="Nucleotide cyclase"/>
    <property type="match status" value="1"/>
</dbReference>
<evidence type="ECO:0000256" key="4">
    <source>
        <dbReference type="ARBA" id="ARBA00022840"/>
    </source>
</evidence>
<accession>A0A3N5YDI3</accession>
<dbReference type="GO" id="GO:0006355">
    <property type="term" value="P:regulation of DNA-templated transcription"/>
    <property type="evidence" value="ECO:0007669"/>
    <property type="project" value="InterPro"/>
</dbReference>
<evidence type="ECO:0000256" key="1">
    <source>
        <dbReference type="ARBA" id="ARBA00022679"/>
    </source>
</evidence>
<protein>
    <recommendedName>
        <fullName evidence="6">Sensor protein FixL</fullName>
    </recommendedName>
</protein>
<evidence type="ECO:0000259" key="10">
    <source>
        <dbReference type="PROSITE" id="PS50887"/>
    </source>
</evidence>
<feature type="domain" description="PAS" evidence="7">
    <location>
        <begin position="289"/>
        <end position="341"/>
    </location>
</feature>
<feature type="domain" description="EAL" evidence="9">
    <location>
        <begin position="595"/>
        <end position="849"/>
    </location>
</feature>
<dbReference type="InterPro" id="IPR035919">
    <property type="entry name" value="EAL_sf"/>
</dbReference>
<dbReference type="InterPro" id="IPR000160">
    <property type="entry name" value="GGDEF_dom"/>
</dbReference>
<evidence type="ECO:0000313" key="12">
    <source>
        <dbReference type="Proteomes" id="UP000275281"/>
    </source>
</evidence>
<keyword evidence="4" id="KW-0067">ATP-binding</keyword>
<dbReference type="SUPFAM" id="SSF141868">
    <property type="entry name" value="EAL domain-like"/>
    <property type="match status" value="1"/>
</dbReference>
<evidence type="ECO:0000313" key="11">
    <source>
        <dbReference type="EMBL" id="RPJ67635.1"/>
    </source>
</evidence>
<dbReference type="InterPro" id="IPR043128">
    <property type="entry name" value="Rev_trsase/Diguanyl_cyclase"/>
</dbReference>
<dbReference type="InterPro" id="IPR052155">
    <property type="entry name" value="Biofilm_reg_signaling"/>
</dbReference>
<dbReference type="Pfam" id="PF00990">
    <property type="entry name" value="GGDEF"/>
    <property type="match status" value="1"/>
</dbReference>
<comment type="caution">
    <text evidence="11">The sequence shown here is derived from an EMBL/GenBank/DDBJ whole genome shotgun (WGS) entry which is preliminary data.</text>
</comment>
<evidence type="ECO:0000259" key="7">
    <source>
        <dbReference type="PROSITE" id="PS50112"/>
    </source>
</evidence>
<dbReference type="CDD" id="cd01949">
    <property type="entry name" value="GGDEF"/>
    <property type="match status" value="1"/>
</dbReference>
<name>A0A3N5YDI3_9ALTE</name>
<dbReference type="GO" id="GO:0016301">
    <property type="term" value="F:kinase activity"/>
    <property type="evidence" value="ECO:0007669"/>
    <property type="project" value="UniProtKB-KW"/>
</dbReference>
<evidence type="ECO:0000256" key="2">
    <source>
        <dbReference type="ARBA" id="ARBA00022741"/>
    </source>
</evidence>
<dbReference type="InterPro" id="IPR000700">
    <property type="entry name" value="PAS-assoc_C"/>
</dbReference>
<dbReference type="Gene3D" id="3.20.20.450">
    <property type="entry name" value="EAL domain"/>
    <property type="match status" value="1"/>
</dbReference>
<evidence type="ECO:0000256" key="5">
    <source>
        <dbReference type="ARBA" id="ARBA00059827"/>
    </source>
</evidence>
<reference evidence="11 12" key="1">
    <citation type="submission" date="2018-11" db="EMBL/GenBank/DDBJ databases">
        <authorList>
            <person name="Ye M.-Q."/>
            <person name="Du Z.-J."/>
        </authorList>
    </citation>
    <scope>NUCLEOTIDE SEQUENCE [LARGE SCALE GENOMIC DNA]</scope>
    <source>
        <strain evidence="11 12">U0105</strain>
    </source>
</reference>
<dbReference type="PANTHER" id="PTHR44757">
    <property type="entry name" value="DIGUANYLATE CYCLASE DGCP"/>
    <property type="match status" value="1"/>
</dbReference>
<dbReference type="Gene3D" id="3.30.450.20">
    <property type="entry name" value="PAS domain"/>
    <property type="match status" value="2"/>
</dbReference>
<dbReference type="PROSITE" id="PS50113">
    <property type="entry name" value="PAC"/>
    <property type="match status" value="2"/>
</dbReference>
<dbReference type="InterPro" id="IPR013655">
    <property type="entry name" value="PAS_fold_3"/>
</dbReference>
<dbReference type="CDD" id="cd01948">
    <property type="entry name" value="EAL"/>
    <property type="match status" value="1"/>
</dbReference>
<dbReference type="PROSITE" id="PS50883">
    <property type="entry name" value="EAL"/>
    <property type="match status" value="1"/>
</dbReference>
<feature type="domain" description="GGDEF" evidence="10">
    <location>
        <begin position="448"/>
        <end position="589"/>
    </location>
</feature>
<dbReference type="NCBIfam" id="TIGR00229">
    <property type="entry name" value="sensory_box"/>
    <property type="match status" value="1"/>
</dbReference>
<keyword evidence="2" id="KW-0547">Nucleotide-binding</keyword>
<dbReference type="SMART" id="SM00267">
    <property type="entry name" value="GGDEF"/>
    <property type="match status" value="1"/>
</dbReference>
<organism evidence="11 12">
    <name type="scientific">Alteromonas sediminis</name>
    <dbReference type="NCBI Taxonomy" id="2259342"/>
    <lineage>
        <taxon>Bacteria</taxon>
        <taxon>Pseudomonadati</taxon>
        <taxon>Pseudomonadota</taxon>
        <taxon>Gammaproteobacteria</taxon>
        <taxon>Alteromonadales</taxon>
        <taxon>Alteromonadaceae</taxon>
        <taxon>Alteromonas/Salinimonas group</taxon>
        <taxon>Alteromonas</taxon>
    </lineage>
</organism>
<keyword evidence="1" id="KW-0808">Transferase</keyword>
<dbReference type="PANTHER" id="PTHR44757:SF2">
    <property type="entry name" value="BIOFILM ARCHITECTURE MAINTENANCE PROTEIN MBAA"/>
    <property type="match status" value="1"/>
</dbReference>
<dbReference type="SMART" id="SM00086">
    <property type="entry name" value="PAC"/>
    <property type="match status" value="2"/>
</dbReference>
<dbReference type="AlphaFoldDB" id="A0A3N5YDI3"/>
<dbReference type="Proteomes" id="UP000275281">
    <property type="component" value="Unassembled WGS sequence"/>
</dbReference>
<dbReference type="PROSITE" id="PS50112">
    <property type="entry name" value="PAS"/>
    <property type="match status" value="1"/>
</dbReference>
<dbReference type="InterPro" id="IPR001633">
    <property type="entry name" value="EAL_dom"/>
</dbReference>
<sequence>MFEYKKVIDKDTMQNIAKEYHSTLTSELQALKDFIGADALFWATVDGKDLSTLSMLQNDKGQRHFTYQLNSALGQVENTCGVEVHVYPSLKSYPSDHAHMHFDAQSSVSAFIKNAANQCVGALVALFSDRVQESSLRHFSIAFKSFENLFTRLYQEKNTQAALQLMKEVQSISKIGAWEYNPEKDTVYWTDEVFEIYAISRRDGITLEQAMSHYKADSRIILQNAFNTLLTKGLPFSLELEFTDATGAHKWVRASGNCEKNEQNHVVRVFGAFEDISDEKTLRIQSEERAQKIENILNNINDALITIDQKGVISHLNEVALDMFGYTSRELLGANIAVLMPAPYAEQHDTYMAHYKETGNAKIMGVGRQLPAKRKSGEIFQMELSLSELTEEGEKKYIGVIRDISERIKAQDTIYNLAFTDNVTGLRNSQWFEREVRNLSNEARRKQHGLFVLLLDIDKMKVFNHKYGFNAGDEALKQIARNLKKVSSDAYSLYKYNADAFIFLAKSTFLMTEIHKFESDGLKDILLKENNFDVQIGQHKLCLTASLGSIIFDPSAHSFESMLNILEQAVRQSKLSAPFGYHHIAKEGIDQHDRYVRIKDALDSVADSGELSLVYQPQYDVDTNVVGFEALVRWHSKKLGFVSPGDFIPLAEESSAIISIGDWVIDEAISSLAYSIKQGAAYPISINISAKQIVEPSFSEKFLSCINFHQVPPQLIVIELTETALVLDISVVKQVMVELSNYGVQFSIDDFGTGYSSLAYLKELPISEVKVDKYFVDDINASASHQSYKIVDAIINISNALGVRSVAEGVEREIQKDYLARKGCHIFQGYFFSKPLNKEQWMNLIAELSHAPRANEQVVKFNDVNQRYSD</sequence>
<dbReference type="InterPro" id="IPR001610">
    <property type="entry name" value="PAC"/>
</dbReference>
<comment type="function">
    <text evidence="5">Putative oxygen sensor; modulates the activity of FixJ, a transcriptional activator of nitrogen fixation fixK gene. FixL probably acts as a kinase that phosphorylates FixJ.</text>
</comment>
<dbReference type="EMBL" id="RPOK01000002">
    <property type="protein sequence ID" value="RPJ67635.1"/>
    <property type="molecule type" value="Genomic_DNA"/>
</dbReference>
<keyword evidence="12" id="KW-1185">Reference proteome</keyword>